<dbReference type="GO" id="GO:0046872">
    <property type="term" value="F:metal ion binding"/>
    <property type="evidence" value="ECO:0007669"/>
    <property type="project" value="UniProtKB-KW"/>
</dbReference>
<accession>A0A383E2U6</accession>
<evidence type="ECO:0000313" key="8">
    <source>
        <dbReference type="EMBL" id="SVE50793.1"/>
    </source>
</evidence>
<evidence type="ECO:0000256" key="4">
    <source>
        <dbReference type="ARBA" id="ARBA00022801"/>
    </source>
</evidence>
<organism evidence="8">
    <name type="scientific">marine metagenome</name>
    <dbReference type="NCBI Taxonomy" id="408172"/>
    <lineage>
        <taxon>unclassified sequences</taxon>
        <taxon>metagenomes</taxon>
        <taxon>ecological metagenomes</taxon>
    </lineage>
</organism>
<evidence type="ECO:0000256" key="2">
    <source>
        <dbReference type="ARBA" id="ARBA00001946"/>
    </source>
</evidence>
<dbReference type="GO" id="GO:0010945">
    <property type="term" value="F:coenzyme A diphosphatase activity"/>
    <property type="evidence" value="ECO:0007669"/>
    <property type="project" value="InterPro"/>
</dbReference>
<dbReference type="InterPro" id="IPR045121">
    <property type="entry name" value="CoAse"/>
</dbReference>
<keyword evidence="5" id="KW-0460">Magnesium</keyword>
<comment type="cofactor">
    <cofactor evidence="2">
        <name>Mg(2+)</name>
        <dbReference type="ChEBI" id="CHEBI:18420"/>
    </cofactor>
</comment>
<feature type="domain" description="Nudix hydrolase" evidence="7">
    <location>
        <begin position="24"/>
        <end position="113"/>
    </location>
</feature>
<dbReference type="InterPro" id="IPR015797">
    <property type="entry name" value="NUDIX_hydrolase-like_dom_sf"/>
</dbReference>
<keyword evidence="4" id="KW-0378">Hydrolase</keyword>
<dbReference type="InterPro" id="IPR000086">
    <property type="entry name" value="NUDIX_hydrolase_dom"/>
</dbReference>
<name>A0A383E2U6_9ZZZZ</name>
<keyword evidence="6" id="KW-0464">Manganese</keyword>
<evidence type="ECO:0000256" key="5">
    <source>
        <dbReference type="ARBA" id="ARBA00022842"/>
    </source>
</evidence>
<dbReference type="SUPFAM" id="SSF55811">
    <property type="entry name" value="Nudix"/>
    <property type="match status" value="1"/>
</dbReference>
<dbReference type="CDD" id="cd03426">
    <property type="entry name" value="NUDIX_CoAse_Nudt7"/>
    <property type="match status" value="1"/>
</dbReference>
<dbReference type="Pfam" id="PF00293">
    <property type="entry name" value="NUDIX"/>
    <property type="match status" value="1"/>
</dbReference>
<sequence length="113" mass="12570">MRAPEIETIRQALADNPKKTIDDPSLRPAGVLLVVYPKDGEYCVLLNKRSQLVEYHKGEISFPGGSVDPEDGTLLATAMRETHEEMGILPDDIEYLGDLDDMPTISHFLINAF</sequence>
<evidence type="ECO:0000256" key="1">
    <source>
        <dbReference type="ARBA" id="ARBA00001936"/>
    </source>
</evidence>
<keyword evidence="3" id="KW-0479">Metal-binding</keyword>
<comment type="cofactor">
    <cofactor evidence="1">
        <name>Mn(2+)</name>
        <dbReference type="ChEBI" id="CHEBI:29035"/>
    </cofactor>
</comment>
<proteinExistence type="predicted"/>
<gene>
    <name evidence="8" type="ORF">METZ01_LOCUS503647</name>
</gene>
<dbReference type="EMBL" id="UINC01222140">
    <property type="protein sequence ID" value="SVE50793.1"/>
    <property type="molecule type" value="Genomic_DNA"/>
</dbReference>
<evidence type="ECO:0000259" key="7">
    <source>
        <dbReference type="PROSITE" id="PS51462"/>
    </source>
</evidence>
<evidence type="ECO:0000256" key="6">
    <source>
        <dbReference type="ARBA" id="ARBA00023211"/>
    </source>
</evidence>
<feature type="non-terminal residue" evidence="8">
    <location>
        <position position="113"/>
    </location>
</feature>
<evidence type="ECO:0000256" key="3">
    <source>
        <dbReference type="ARBA" id="ARBA00022723"/>
    </source>
</evidence>
<dbReference type="PANTHER" id="PTHR12992">
    <property type="entry name" value="NUDIX HYDROLASE"/>
    <property type="match status" value="1"/>
</dbReference>
<dbReference type="PANTHER" id="PTHR12992:SF11">
    <property type="entry name" value="MITOCHONDRIAL COENZYME A DIPHOSPHATASE NUDT8"/>
    <property type="match status" value="1"/>
</dbReference>
<dbReference type="Gene3D" id="3.90.79.10">
    <property type="entry name" value="Nucleoside Triphosphate Pyrophosphohydrolase"/>
    <property type="match status" value="1"/>
</dbReference>
<reference evidence="8" key="1">
    <citation type="submission" date="2018-05" db="EMBL/GenBank/DDBJ databases">
        <authorList>
            <person name="Lanie J.A."/>
            <person name="Ng W.-L."/>
            <person name="Kazmierczak K.M."/>
            <person name="Andrzejewski T.M."/>
            <person name="Davidsen T.M."/>
            <person name="Wayne K.J."/>
            <person name="Tettelin H."/>
            <person name="Glass J.I."/>
            <person name="Rusch D."/>
            <person name="Podicherti R."/>
            <person name="Tsui H.-C.T."/>
            <person name="Winkler M.E."/>
        </authorList>
    </citation>
    <scope>NUCLEOTIDE SEQUENCE</scope>
</reference>
<protein>
    <recommendedName>
        <fullName evidence="7">Nudix hydrolase domain-containing protein</fullName>
    </recommendedName>
</protein>
<dbReference type="AlphaFoldDB" id="A0A383E2U6"/>
<dbReference type="PROSITE" id="PS51462">
    <property type="entry name" value="NUDIX"/>
    <property type="match status" value="1"/>
</dbReference>